<feature type="transmembrane region" description="Helical" evidence="1">
    <location>
        <begin position="109"/>
        <end position="133"/>
    </location>
</feature>
<dbReference type="Pfam" id="PF04854">
    <property type="entry name" value="DUF624"/>
    <property type="match status" value="1"/>
</dbReference>
<name>A0AAW5DYF9_9BACI</name>
<reference evidence="2" key="1">
    <citation type="submission" date="2022-02" db="EMBL/GenBank/DDBJ databases">
        <title>Fredinandcohnia quinoae sp. nov. isolated from Chenopodium quinoa seeds.</title>
        <authorList>
            <person name="Saati-Santamaria Z."/>
            <person name="Flores-Felix J.D."/>
            <person name="Igual J.M."/>
            <person name="Velazquez E."/>
            <person name="Garcia-Fraile P."/>
            <person name="Martinez-Molina E."/>
        </authorList>
    </citation>
    <scope>NUCLEOTIDE SEQUENCE</scope>
    <source>
        <strain evidence="2">SECRCQ15</strain>
    </source>
</reference>
<sequence>MEGLVRGIYSISEWVLRLVYVNLLWIFFSMVGLFIFGLFPATIAMFAVVRKWVYKETEIPVFKTFWTTYKSEFMKSNALGLVFFMISLILYFNMNIIHATTVPLFKLLYIPNLVIILLFVLTFLYVIPVFVHFEVPLVKVIKDAFFLMILNPKATFCMVTLSGTLCFILVKFPGLLPFFSGSLLAYLLMWFSKYVFLKIESTTNNVAK</sequence>
<accession>A0AAW5DYF9</accession>
<dbReference type="EMBL" id="JAKTTI010000003">
    <property type="protein sequence ID" value="MCH1624359.1"/>
    <property type="molecule type" value="Genomic_DNA"/>
</dbReference>
<keyword evidence="1" id="KW-0472">Membrane</keyword>
<evidence type="ECO:0000256" key="1">
    <source>
        <dbReference type="SAM" id="Phobius"/>
    </source>
</evidence>
<keyword evidence="1" id="KW-1133">Transmembrane helix</keyword>
<protein>
    <submittedName>
        <fullName evidence="2">YesL family protein</fullName>
    </submittedName>
</protein>
<feature type="transmembrane region" description="Helical" evidence="1">
    <location>
        <begin position="23"/>
        <end position="49"/>
    </location>
</feature>
<feature type="transmembrane region" description="Helical" evidence="1">
    <location>
        <begin position="176"/>
        <end position="196"/>
    </location>
</feature>
<proteinExistence type="predicted"/>
<dbReference type="Proteomes" id="UP001431131">
    <property type="component" value="Unassembled WGS sequence"/>
</dbReference>
<gene>
    <name evidence="2" type="ORF">MJG50_03385</name>
</gene>
<keyword evidence="1" id="KW-0812">Transmembrane</keyword>
<organism evidence="2 3">
    <name type="scientific">Fredinandcohnia quinoae</name>
    <dbReference type="NCBI Taxonomy" id="2918902"/>
    <lineage>
        <taxon>Bacteria</taxon>
        <taxon>Bacillati</taxon>
        <taxon>Bacillota</taxon>
        <taxon>Bacilli</taxon>
        <taxon>Bacillales</taxon>
        <taxon>Bacillaceae</taxon>
        <taxon>Fredinandcohnia</taxon>
    </lineage>
</organism>
<feature type="transmembrane region" description="Helical" evidence="1">
    <location>
        <begin position="145"/>
        <end position="170"/>
    </location>
</feature>
<evidence type="ECO:0000313" key="3">
    <source>
        <dbReference type="Proteomes" id="UP001431131"/>
    </source>
</evidence>
<comment type="caution">
    <text evidence="2">The sequence shown here is derived from an EMBL/GenBank/DDBJ whole genome shotgun (WGS) entry which is preliminary data.</text>
</comment>
<keyword evidence="3" id="KW-1185">Reference proteome</keyword>
<dbReference type="AlphaFoldDB" id="A0AAW5DYF9"/>
<dbReference type="InterPro" id="IPR006938">
    <property type="entry name" value="DUF624"/>
</dbReference>
<dbReference type="RefSeq" id="WP_240252714.1">
    <property type="nucleotide sequence ID" value="NZ_JAKTTI010000003.1"/>
</dbReference>
<feature type="transmembrane region" description="Helical" evidence="1">
    <location>
        <begin position="78"/>
        <end position="97"/>
    </location>
</feature>
<evidence type="ECO:0000313" key="2">
    <source>
        <dbReference type="EMBL" id="MCH1624359.1"/>
    </source>
</evidence>